<reference evidence="2" key="1">
    <citation type="submission" date="2020-10" db="EMBL/GenBank/DDBJ databases">
        <authorList>
            <person name="Castelo-Branco R."/>
            <person name="Eusebio N."/>
            <person name="Adriana R."/>
            <person name="Vieira A."/>
            <person name="Brugerolle De Fraissinette N."/>
            <person name="Rezende De Castro R."/>
            <person name="Schneider M.P."/>
            <person name="Vasconcelos V."/>
            <person name="Leao P.N."/>
        </authorList>
    </citation>
    <scope>NUCLEOTIDE SEQUENCE</scope>
    <source>
        <strain evidence="2">LEGE 11480</strain>
    </source>
</reference>
<dbReference type="EMBL" id="JADEXQ010000081">
    <property type="protein sequence ID" value="MBE9031939.1"/>
    <property type="molecule type" value="Genomic_DNA"/>
</dbReference>
<dbReference type="AlphaFoldDB" id="A0A928Z4N2"/>
<organism evidence="2 3">
    <name type="scientific">Romeriopsis navalis LEGE 11480</name>
    <dbReference type="NCBI Taxonomy" id="2777977"/>
    <lineage>
        <taxon>Bacteria</taxon>
        <taxon>Bacillati</taxon>
        <taxon>Cyanobacteriota</taxon>
        <taxon>Cyanophyceae</taxon>
        <taxon>Leptolyngbyales</taxon>
        <taxon>Leptolyngbyaceae</taxon>
        <taxon>Romeriopsis</taxon>
        <taxon>Romeriopsis navalis</taxon>
    </lineage>
</organism>
<dbReference type="InterPro" id="IPR002937">
    <property type="entry name" value="Amino_oxidase"/>
</dbReference>
<evidence type="ECO:0000259" key="1">
    <source>
        <dbReference type="Pfam" id="PF01593"/>
    </source>
</evidence>
<dbReference type="PANTHER" id="PTHR42923:SF46">
    <property type="entry name" value="AMINE OXIDASE"/>
    <property type="match status" value="1"/>
</dbReference>
<keyword evidence="3" id="KW-1185">Reference proteome</keyword>
<dbReference type="Pfam" id="PF01593">
    <property type="entry name" value="Amino_oxidase"/>
    <property type="match status" value="1"/>
</dbReference>
<protein>
    <submittedName>
        <fullName evidence="2">NAD(P)/FAD-dependent oxidoreductase</fullName>
    </submittedName>
</protein>
<evidence type="ECO:0000313" key="3">
    <source>
        <dbReference type="Proteomes" id="UP000625316"/>
    </source>
</evidence>
<proteinExistence type="predicted"/>
<dbReference type="GO" id="GO:0016491">
    <property type="term" value="F:oxidoreductase activity"/>
    <property type="evidence" value="ECO:0007669"/>
    <property type="project" value="InterPro"/>
</dbReference>
<dbReference type="Proteomes" id="UP000625316">
    <property type="component" value="Unassembled WGS sequence"/>
</dbReference>
<comment type="caution">
    <text evidence="2">The sequence shown here is derived from an EMBL/GenBank/DDBJ whole genome shotgun (WGS) entry which is preliminary data.</text>
</comment>
<dbReference type="SUPFAM" id="SSF51905">
    <property type="entry name" value="FAD/NAD(P)-binding domain"/>
    <property type="match status" value="1"/>
</dbReference>
<evidence type="ECO:0000313" key="2">
    <source>
        <dbReference type="EMBL" id="MBE9031939.1"/>
    </source>
</evidence>
<feature type="domain" description="Amine oxidase" evidence="1">
    <location>
        <begin position="14"/>
        <end position="432"/>
    </location>
</feature>
<dbReference type="Gene3D" id="3.50.50.60">
    <property type="entry name" value="FAD/NAD(P)-binding domain"/>
    <property type="match status" value="1"/>
</dbReference>
<dbReference type="InterPro" id="IPR036188">
    <property type="entry name" value="FAD/NAD-bd_sf"/>
</dbReference>
<dbReference type="NCBIfam" id="NF005560">
    <property type="entry name" value="PRK07233.1"/>
    <property type="match status" value="1"/>
</dbReference>
<dbReference type="PANTHER" id="PTHR42923">
    <property type="entry name" value="PROTOPORPHYRINOGEN OXIDASE"/>
    <property type="match status" value="1"/>
</dbReference>
<dbReference type="Gene3D" id="1.10.3110.10">
    <property type="entry name" value="protoporphyrinogen ix oxidase, domain 3"/>
    <property type="match status" value="1"/>
</dbReference>
<name>A0A928Z4N2_9CYAN</name>
<dbReference type="Gene3D" id="3.90.660.20">
    <property type="entry name" value="Protoporphyrinogen oxidase, mitochondrial, domain 2"/>
    <property type="match status" value="1"/>
</dbReference>
<dbReference type="InterPro" id="IPR050464">
    <property type="entry name" value="Zeta_carotene_desat/Oxidored"/>
</dbReference>
<accession>A0A928Z4N2</accession>
<sequence length="444" mass="49958">MAERIAVVGGGVLGMTLAMRLAQQGREVTLYEAADHFGGLADAWQLDDVVWDRHYHVTLLSDMRIRKILQELDLDQAMQWVETKTGFFSDGKLFSVSNTIEFLKFPALKFFDKMRLGLTISYASKINNWRKLEKLTAVDWLQKLSGKRAFQKIWLPLLRSKLGDNYAKASASFIWAIIARMYAARRTGLKKEMFGYLPGGYARMLDRFTQKLTEQGVTLKAGHRIEQVLAQDDGAVELTFANGNVERFDQVVMTMAAGIAAKVCPQLEPWEVERLNNIEYQGIVCASLLLKQPLSPFYVTNITDTWVPFTGVIEMTALVDKAEFGGRNLVYLPKYVPIDDPMFEETDAAIESRFTSALVQMYPKFDPSDILTFKISRVRRVFAITTLNYSQQLPPRQTSVPGVHIINSALINNGTLNVNECVQLAETAAAELPHRSVKAMPIGV</sequence>
<gene>
    <name evidence="2" type="ORF">IQ266_19570</name>
</gene>
<dbReference type="RefSeq" id="WP_264326765.1">
    <property type="nucleotide sequence ID" value="NZ_JADEXQ010000081.1"/>
</dbReference>